<keyword evidence="2" id="KW-1003">Cell membrane</keyword>
<evidence type="ECO:0000256" key="2">
    <source>
        <dbReference type="ARBA" id="ARBA00022475"/>
    </source>
</evidence>
<keyword evidence="5 6" id="KW-0472">Membrane</keyword>
<accession>K9GJ83</accession>
<dbReference type="OrthoDB" id="8078101at2"/>
<feature type="transmembrane region" description="Helical" evidence="6">
    <location>
        <begin position="42"/>
        <end position="67"/>
    </location>
</feature>
<dbReference type="AlphaFoldDB" id="K9GJ83"/>
<sequence length="125" mass="13551">MLLGWFMVAMTIILTVFGQIIVKWQIAKAAPPAAKTWELITWVFQMALNPWLILVFVMVFTAGGAWFVAMSRLPLSHTYPVMGLTFPLVVIGSALLLGERVSLTQAAGTALVVTGVVVLGYAATR</sequence>
<organism evidence="7 8">
    <name type="scientific">Caenispirillum salinarum AK4</name>
    <dbReference type="NCBI Taxonomy" id="1238182"/>
    <lineage>
        <taxon>Bacteria</taxon>
        <taxon>Pseudomonadati</taxon>
        <taxon>Pseudomonadota</taxon>
        <taxon>Alphaproteobacteria</taxon>
        <taxon>Rhodospirillales</taxon>
        <taxon>Novispirillaceae</taxon>
        <taxon>Caenispirillum</taxon>
    </lineage>
</organism>
<dbReference type="PANTHER" id="PTHR30561">
    <property type="entry name" value="SMR FAMILY PROTON-DEPENDENT DRUG EFFLUX TRANSPORTER SUGE"/>
    <property type="match status" value="1"/>
</dbReference>
<evidence type="ECO:0000313" key="7">
    <source>
        <dbReference type="EMBL" id="EKV26035.1"/>
    </source>
</evidence>
<evidence type="ECO:0000313" key="8">
    <source>
        <dbReference type="Proteomes" id="UP000009881"/>
    </source>
</evidence>
<protein>
    <recommendedName>
        <fullName evidence="9">EamA domain-containing protein</fullName>
    </recommendedName>
</protein>
<proteinExistence type="predicted"/>
<evidence type="ECO:0008006" key="9">
    <source>
        <dbReference type="Google" id="ProtNLM"/>
    </source>
</evidence>
<reference evidence="7 8" key="1">
    <citation type="journal article" date="2013" name="Genome Announc.">
        <title>Draft Genome Sequence of an Alphaproteobacterium, Caenispirillum salinarum AK4(T), Isolated from a Solar Saltern.</title>
        <authorList>
            <person name="Khatri I."/>
            <person name="Singh A."/>
            <person name="Korpole S."/>
            <person name="Pinnaka A.K."/>
            <person name="Subramanian S."/>
        </authorList>
    </citation>
    <scope>NUCLEOTIDE SEQUENCE [LARGE SCALE GENOMIC DNA]</scope>
    <source>
        <strain evidence="7 8">AK4</strain>
    </source>
</reference>
<evidence type="ECO:0000256" key="5">
    <source>
        <dbReference type="ARBA" id="ARBA00023136"/>
    </source>
</evidence>
<dbReference type="eggNOG" id="COG2076">
    <property type="taxonomic scope" value="Bacteria"/>
</dbReference>
<keyword evidence="4 6" id="KW-1133">Transmembrane helix</keyword>
<dbReference type="InterPro" id="IPR000390">
    <property type="entry name" value="Small_drug/metabolite_transptr"/>
</dbReference>
<dbReference type="GO" id="GO:0005886">
    <property type="term" value="C:plasma membrane"/>
    <property type="evidence" value="ECO:0007669"/>
    <property type="project" value="UniProtKB-SubCell"/>
</dbReference>
<dbReference type="PANTHER" id="PTHR30561:SF9">
    <property type="entry name" value="4-AMINO-4-DEOXY-L-ARABINOSE-PHOSPHOUNDECAPRENOL FLIPPASE SUBUNIT ARNF-RELATED"/>
    <property type="match status" value="1"/>
</dbReference>
<comment type="caution">
    <text evidence="7">The sequence shown here is derived from an EMBL/GenBank/DDBJ whole genome shotgun (WGS) entry which is preliminary data.</text>
</comment>
<name>K9GJ83_9PROT</name>
<evidence type="ECO:0000256" key="4">
    <source>
        <dbReference type="ARBA" id="ARBA00022989"/>
    </source>
</evidence>
<gene>
    <name evidence="7" type="ORF">C882_3322</name>
</gene>
<keyword evidence="3 6" id="KW-0812">Transmembrane</keyword>
<dbReference type="RefSeq" id="WP_009542942.1">
    <property type="nucleotide sequence ID" value="NZ_ANHY01000040.1"/>
</dbReference>
<keyword evidence="8" id="KW-1185">Reference proteome</keyword>
<dbReference type="Gene3D" id="1.10.3730.20">
    <property type="match status" value="1"/>
</dbReference>
<dbReference type="InterPro" id="IPR037185">
    <property type="entry name" value="EmrE-like"/>
</dbReference>
<dbReference type="STRING" id="1238182.C882_3322"/>
<evidence type="ECO:0000256" key="1">
    <source>
        <dbReference type="ARBA" id="ARBA00004651"/>
    </source>
</evidence>
<feature type="transmembrane region" description="Helical" evidence="6">
    <location>
        <begin position="103"/>
        <end position="123"/>
    </location>
</feature>
<comment type="subcellular location">
    <subcellularLocation>
        <location evidence="1">Cell membrane</location>
        <topology evidence="1">Multi-pass membrane protein</topology>
    </subcellularLocation>
</comment>
<dbReference type="EMBL" id="ANHY01000040">
    <property type="protein sequence ID" value="EKV26035.1"/>
    <property type="molecule type" value="Genomic_DNA"/>
</dbReference>
<dbReference type="SUPFAM" id="SSF103481">
    <property type="entry name" value="Multidrug resistance efflux transporter EmrE"/>
    <property type="match status" value="1"/>
</dbReference>
<evidence type="ECO:0000256" key="3">
    <source>
        <dbReference type="ARBA" id="ARBA00022692"/>
    </source>
</evidence>
<dbReference type="Proteomes" id="UP000009881">
    <property type="component" value="Unassembled WGS sequence"/>
</dbReference>
<evidence type="ECO:0000256" key="6">
    <source>
        <dbReference type="SAM" id="Phobius"/>
    </source>
</evidence>
<feature type="transmembrane region" description="Helical" evidence="6">
    <location>
        <begin position="79"/>
        <end position="97"/>
    </location>
</feature>
<dbReference type="GO" id="GO:0022857">
    <property type="term" value="F:transmembrane transporter activity"/>
    <property type="evidence" value="ECO:0007669"/>
    <property type="project" value="InterPro"/>
</dbReference>